<sequence>MNATAINFHRVCVDSNTFELHAALSGNDPQRFCTLRLHLTCLEFDSASYLRKARAAAATTVAAPDAPDSPEPE</sequence>
<dbReference type="Proteomes" id="UP000053268">
    <property type="component" value="Unassembled WGS sequence"/>
</dbReference>
<proteinExistence type="predicted"/>
<protein>
    <submittedName>
        <fullName evidence="1">Uncharacterized protein</fullName>
    </submittedName>
</protein>
<gene>
    <name evidence="1" type="ORF">RR46_05926</name>
</gene>
<dbReference type="EMBL" id="KQ459598">
    <property type="protein sequence ID" value="KPI94674.1"/>
    <property type="molecule type" value="Genomic_DNA"/>
</dbReference>
<evidence type="ECO:0000313" key="2">
    <source>
        <dbReference type="Proteomes" id="UP000053268"/>
    </source>
</evidence>
<keyword evidence="2" id="KW-1185">Reference proteome</keyword>
<evidence type="ECO:0000313" key="1">
    <source>
        <dbReference type="EMBL" id="KPI94674.1"/>
    </source>
</evidence>
<reference evidence="1 2" key="1">
    <citation type="journal article" date="2015" name="Nat. Commun.">
        <title>Outbred genome sequencing and CRISPR/Cas9 gene editing in butterflies.</title>
        <authorList>
            <person name="Li X."/>
            <person name="Fan D."/>
            <person name="Zhang W."/>
            <person name="Liu G."/>
            <person name="Zhang L."/>
            <person name="Zhao L."/>
            <person name="Fang X."/>
            <person name="Chen L."/>
            <person name="Dong Y."/>
            <person name="Chen Y."/>
            <person name="Ding Y."/>
            <person name="Zhao R."/>
            <person name="Feng M."/>
            <person name="Zhu Y."/>
            <person name="Feng Y."/>
            <person name="Jiang X."/>
            <person name="Zhu D."/>
            <person name="Xiang H."/>
            <person name="Feng X."/>
            <person name="Li S."/>
            <person name="Wang J."/>
            <person name="Zhang G."/>
            <person name="Kronforst M.R."/>
            <person name="Wang W."/>
        </authorList>
    </citation>
    <scope>NUCLEOTIDE SEQUENCE [LARGE SCALE GENOMIC DNA]</scope>
    <source>
        <strain evidence="1">Ya'a_city_454_Px</strain>
        <tissue evidence="1">Whole body</tissue>
    </source>
</reference>
<accession>A0A194PPL4</accession>
<organism evidence="1 2">
    <name type="scientific">Papilio xuthus</name>
    <name type="common">Asian swallowtail butterfly</name>
    <dbReference type="NCBI Taxonomy" id="66420"/>
    <lineage>
        <taxon>Eukaryota</taxon>
        <taxon>Metazoa</taxon>
        <taxon>Ecdysozoa</taxon>
        <taxon>Arthropoda</taxon>
        <taxon>Hexapoda</taxon>
        <taxon>Insecta</taxon>
        <taxon>Pterygota</taxon>
        <taxon>Neoptera</taxon>
        <taxon>Endopterygota</taxon>
        <taxon>Lepidoptera</taxon>
        <taxon>Glossata</taxon>
        <taxon>Ditrysia</taxon>
        <taxon>Papilionoidea</taxon>
        <taxon>Papilionidae</taxon>
        <taxon>Papilioninae</taxon>
        <taxon>Papilio</taxon>
    </lineage>
</organism>
<dbReference type="AlphaFoldDB" id="A0A194PPL4"/>
<name>A0A194PPL4_PAPXU</name>